<evidence type="ECO:0000313" key="2">
    <source>
        <dbReference type="Proteomes" id="UP000501690"/>
    </source>
</evidence>
<dbReference type="Proteomes" id="UP000501690">
    <property type="component" value="Linkage Group LG11"/>
</dbReference>
<accession>A0A4D6NLW2</accession>
<reference evidence="1 2" key="1">
    <citation type="submission" date="2019-04" db="EMBL/GenBank/DDBJ databases">
        <title>An improved genome assembly and genetic linkage map for asparagus bean, Vigna unguiculata ssp. sesquipedialis.</title>
        <authorList>
            <person name="Xia Q."/>
            <person name="Zhang R."/>
            <person name="Dong Y."/>
        </authorList>
    </citation>
    <scope>NUCLEOTIDE SEQUENCE [LARGE SCALE GENOMIC DNA]</scope>
    <source>
        <tissue evidence="1">Leaf</tissue>
    </source>
</reference>
<organism evidence="1 2">
    <name type="scientific">Vigna unguiculata</name>
    <name type="common">Cowpea</name>
    <dbReference type="NCBI Taxonomy" id="3917"/>
    <lineage>
        <taxon>Eukaryota</taxon>
        <taxon>Viridiplantae</taxon>
        <taxon>Streptophyta</taxon>
        <taxon>Embryophyta</taxon>
        <taxon>Tracheophyta</taxon>
        <taxon>Spermatophyta</taxon>
        <taxon>Magnoliopsida</taxon>
        <taxon>eudicotyledons</taxon>
        <taxon>Gunneridae</taxon>
        <taxon>Pentapetalae</taxon>
        <taxon>rosids</taxon>
        <taxon>fabids</taxon>
        <taxon>Fabales</taxon>
        <taxon>Fabaceae</taxon>
        <taxon>Papilionoideae</taxon>
        <taxon>50 kb inversion clade</taxon>
        <taxon>NPAAA clade</taxon>
        <taxon>indigoferoid/millettioid clade</taxon>
        <taxon>Phaseoleae</taxon>
        <taxon>Vigna</taxon>
    </lineage>
</organism>
<dbReference type="AlphaFoldDB" id="A0A4D6NLW2"/>
<evidence type="ECO:0000313" key="1">
    <source>
        <dbReference type="EMBL" id="QCE14803.1"/>
    </source>
</evidence>
<name>A0A4D6NLW2_VIGUN</name>
<gene>
    <name evidence="1" type="ORF">DEO72_LG11g1809</name>
</gene>
<keyword evidence="2" id="KW-1185">Reference proteome</keyword>
<sequence>MSVAATTMEVAINQTIMITVMDARSHSLAAEDDYGVRNLTGEVTLGFTPGKGGNGKNPDAHEVGWLQTSIYEAQNM</sequence>
<protein>
    <submittedName>
        <fullName evidence="1">Uncharacterized protein</fullName>
    </submittedName>
</protein>
<proteinExistence type="predicted"/>
<dbReference type="EMBL" id="CP039355">
    <property type="protein sequence ID" value="QCE14803.1"/>
    <property type="molecule type" value="Genomic_DNA"/>
</dbReference>